<evidence type="ECO:0000256" key="1">
    <source>
        <dbReference type="SAM" id="MobiDB-lite"/>
    </source>
</evidence>
<dbReference type="Ensembl" id="ENSECAT00000147132.1">
    <property type="protein sequence ID" value="ENSECAP00000063222.1"/>
    <property type="gene ID" value="ENSECAG00000051947.1"/>
</dbReference>
<reference evidence="2 3" key="1">
    <citation type="journal article" date="2009" name="Science">
        <title>Genome sequence, comparative analysis, and population genetics of the domestic horse.</title>
        <authorList>
            <consortium name="Broad Institute Genome Sequencing Platform"/>
            <consortium name="Broad Institute Whole Genome Assembly Team"/>
            <person name="Wade C.M."/>
            <person name="Giulotto E."/>
            <person name="Sigurdsson S."/>
            <person name="Zoli M."/>
            <person name="Gnerre S."/>
            <person name="Imsland F."/>
            <person name="Lear T.L."/>
            <person name="Adelson D.L."/>
            <person name="Bailey E."/>
            <person name="Bellone R.R."/>
            <person name="Bloecker H."/>
            <person name="Distl O."/>
            <person name="Edgar R.C."/>
            <person name="Garber M."/>
            <person name="Leeb T."/>
            <person name="Mauceli E."/>
            <person name="MacLeod J.N."/>
            <person name="Penedo M.C.T."/>
            <person name="Raison J.M."/>
            <person name="Sharpe T."/>
            <person name="Vogel J."/>
            <person name="Andersson L."/>
            <person name="Antczak D.F."/>
            <person name="Biagi T."/>
            <person name="Binns M.M."/>
            <person name="Chowdhary B.P."/>
            <person name="Coleman S.J."/>
            <person name="Della Valle G."/>
            <person name="Fryc S."/>
            <person name="Guerin G."/>
            <person name="Hasegawa T."/>
            <person name="Hill E.W."/>
            <person name="Jurka J."/>
            <person name="Kiialainen A."/>
            <person name="Lindgren G."/>
            <person name="Liu J."/>
            <person name="Magnani E."/>
            <person name="Mickelson J.R."/>
            <person name="Murray J."/>
            <person name="Nergadze S.G."/>
            <person name="Onofrio R."/>
            <person name="Pedroni S."/>
            <person name="Piras M.F."/>
            <person name="Raudsepp T."/>
            <person name="Rocchi M."/>
            <person name="Roeed K.H."/>
            <person name="Ryder O.A."/>
            <person name="Searle S."/>
            <person name="Skow L."/>
            <person name="Swinburne J.E."/>
            <person name="Syvaenen A.C."/>
            <person name="Tozaki T."/>
            <person name="Valberg S.J."/>
            <person name="Vaudin M."/>
            <person name="White J.R."/>
            <person name="Zody M.C."/>
            <person name="Lander E.S."/>
            <person name="Lindblad-Toh K."/>
        </authorList>
    </citation>
    <scope>NUCLEOTIDE SEQUENCE [LARGE SCALE GENOMIC DNA]</scope>
    <source>
        <strain evidence="2 3">Thoroughbred</strain>
    </source>
</reference>
<feature type="compositionally biased region" description="Basic and acidic residues" evidence="1">
    <location>
        <begin position="178"/>
        <end position="201"/>
    </location>
</feature>
<organism evidence="2 3">
    <name type="scientific">Equus caballus</name>
    <name type="common">Horse</name>
    <dbReference type="NCBI Taxonomy" id="9796"/>
    <lineage>
        <taxon>Eukaryota</taxon>
        <taxon>Metazoa</taxon>
        <taxon>Chordata</taxon>
        <taxon>Craniata</taxon>
        <taxon>Vertebrata</taxon>
        <taxon>Euteleostomi</taxon>
        <taxon>Mammalia</taxon>
        <taxon>Eutheria</taxon>
        <taxon>Laurasiatheria</taxon>
        <taxon>Perissodactyla</taxon>
        <taxon>Equidae</taxon>
        <taxon>Equus</taxon>
    </lineage>
</organism>
<dbReference type="AlphaFoldDB" id="A0A9L0TJT3"/>
<feature type="region of interest" description="Disordered" evidence="1">
    <location>
        <begin position="106"/>
        <end position="246"/>
    </location>
</feature>
<dbReference type="Ensembl" id="ENSECAT00000140175.1">
    <property type="protein sequence ID" value="ENSECAP00000086606.1"/>
    <property type="gene ID" value="ENSECAG00000051947.1"/>
</dbReference>
<protein>
    <recommendedName>
        <fullName evidence="4">Lysine rich coiled-coil 1</fullName>
    </recommendedName>
</protein>
<evidence type="ECO:0000313" key="2">
    <source>
        <dbReference type="Ensembl" id="ENSECAP00000086606.1"/>
    </source>
</evidence>
<sequence length="246" mass="28399">MENSMAYDSFQHELEHYIRKQKARGLQPEHYFRKVTEDSGYRERGHPAPKPLRLEQSLFRSSHRFPGSYQRLRTVESQLRPWSKIHHSRQILESLNHCQKNHDNFFRNPWLPSPPAQGKTTGPHAAQCTEDASCLSEDRTRVHQAGGQDGRPRRRSRQEGGGGPGEEAQVERKRKHRADGDSHKENRGRAQAEPGSAEKPKYSKKSNQDPVTTKEERRSGREKKRSAKESLRETDLWDEAILGSSY</sequence>
<dbReference type="Proteomes" id="UP000002281">
    <property type="component" value="Chromosome 15"/>
</dbReference>
<dbReference type="GeneTree" id="ENSGT00940000168371"/>
<keyword evidence="3" id="KW-1185">Reference proteome</keyword>
<evidence type="ECO:0000313" key="3">
    <source>
        <dbReference type="Proteomes" id="UP000002281"/>
    </source>
</evidence>
<evidence type="ECO:0008006" key="4">
    <source>
        <dbReference type="Google" id="ProtNLM"/>
    </source>
</evidence>
<dbReference type="PANTHER" id="PTHR46742:SF1">
    <property type="entry name" value="LYSINE RICH COILED-COIL 1"/>
    <property type="match status" value="1"/>
</dbReference>
<proteinExistence type="predicted"/>
<name>A0A9L0TJT3_HORSE</name>
<reference evidence="2" key="2">
    <citation type="submission" date="2025-05" db="UniProtKB">
        <authorList>
            <consortium name="Ensembl"/>
        </authorList>
    </citation>
    <scope>IDENTIFICATION</scope>
    <source>
        <strain evidence="2">Thoroughbred</strain>
    </source>
</reference>
<dbReference type="PANTHER" id="PTHR46742">
    <property type="entry name" value="LYSINE-RICH COILED-COIL PROTEIN 1"/>
    <property type="match status" value="1"/>
</dbReference>
<accession>A0A9L0TJT3</accession>